<dbReference type="AlphaFoldDB" id="A0A6N3QKC0"/>
<dbReference type="EMBL" id="AERO01000203">
    <property type="protein sequence ID" value="EFW57733.1"/>
    <property type="molecule type" value="Genomic_DNA"/>
</dbReference>
<accession>A0A6N3QKC0</accession>
<evidence type="ECO:0000313" key="1">
    <source>
        <dbReference type="EMBL" id="EFW57733.1"/>
    </source>
</evidence>
<proteinExistence type="predicted"/>
<evidence type="ECO:0000313" key="2">
    <source>
        <dbReference type="Proteomes" id="UP000003302"/>
    </source>
</evidence>
<protein>
    <submittedName>
        <fullName evidence="1">MxiN</fullName>
    </submittedName>
</protein>
<comment type="caution">
    <text evidence="1">The sequence shown here is derived from an EMBL/GenBank/DDBJ whole genome shotgun (WGS) entry which is preliminary data.</text>
</comment>
<reference evidence="1 2" key="1">
    <citation type="submission" date="2011-01" db="EMBL/GenBank/DDBJ databases">
        <title>Shigella flexneri CDC 796-83 whole genome shotgun sequencing project.</title>
        <authorList>
            <person name="Mane S.P."/>
            <person name="Sobral B.W."/>
            <person name="Cebula T."/>
            <person name="Chertkov O."/>
            <person name="Munk A.C."/>
            <person name="Tapia R."/>
            <person name="Green L."/>
            <person name="Rogers Y."/>
            <person name="Detter J.C."/>
            <person name="Bruce D."/>
            <person name="Brettin T.S."/>
        </authorList>
    </citation>
    <scope>NUCLEOTIDE SEQUENCE [LARGE SCALE GENOMIC DNA]</scope>
    <source>
        <strain evidence="1 2">CDC 796-83</strain>
    </source>
</reference>
<organism evidence="1 2">
    <name type="scientific">Shigella flexneri CDC 796-83</name>
    <dbReference type="NCBI Taxonomy" id="945360"/>
    <lineage>
        <taxon>Bacteria</taxon>
        <taxon>Pseudomonadati</taxon>
        <taxon>Pseudomonadota</taxon>
        <taxon>Gammaproteobacteria</taxon>
        <taxon>Enterobacterales</taxon>
        <taxon>Enterobacteriaceae</taxon>
        <taxon>Shigella</taxon>
    </lineage>
</organism>
<sequence length="51" mass="5943">MEFSPQDVISGVKIELAEKLTKNDKKYFKELAHKKLRQIAEDLLKENPVND</sequence>
<dbReference type="Proteomes" id="UP000003302">
    <property type="component" value="Unassembled WGS sequence"/>
</dbReference>
<name>A0A6N3QKC0_SHIFL</name>
<gene>
    <name evidence="1" type="ORF">SGF_04965</name>
</gene>